<keyword evidence="3" id="KW-1185">Reference proteome</keyword>
<feature type="domain" description="Rhodanese" evidence="1">
    <location>
        <begin position="82"/>
        <end position="161"/>
    </location>
</feature>
<evidence type="ECO:0000259" key="1">
    <source>
        <dbReference type="PROSITE" id="PS50206"/>
    </source>
</evidence>
<dbReference type="Proteomes" id="UP000557739">
    <property type="component" value="Unassembled WGS sequence"/>
</dbReference>
<dbReference type="SUPFAM" id="SSF52821">
    <property type="entry name" value="Rhodanese/Cell cycle control phosphatase"/>
    <property type="match status" value="1"/>
</dbReference>
<sequence length="177" mass="19060">MWRALMLVAALQGGDFDAAGYRIARYRGVVAAAPAGVVRIDADAARALQRRGARLIDVTPAEGGHWDPARRAWRLAEAHATIPGARWLPEAGRGDAPPGAVAWLLSVAPANKRRPVVVFCLADCWMSWNAARRLVAAGHRDVRWFAEGIDGWRERGWPLVPVSPAGGPARPAIVPKA</sequence>
<evidence type="ECO:0000313" key="2">
    <source>
        <dbReference type="EMBL" id="MBB5697899.1"/>
    </source>
</evidence>
<dbReference type="NCBIfam" id="TIGR03865">
    <property type="entry name" value="PQQ_CXXCW"/>
    <property type="match status" value="1"/>
</dbReference>
<evidence type="ECO:0000313" key="3">
    <source>
        <dbReference type="Proteomes" id="UP000557739"/>
    </source>
</evidence>
<gene>
    <name evidence="2" type="ORF">FHR19_001224</name>
</gene>
<dbReference type="InterPro" id="IPR022376">
    <property type="entry name" value="PQQ_CXXCW"/>
</dbReference>
<dbReference type="InterPro" id="IPR036873">
    <property type="entry name" value="Rhodanese-like_dom_sf"/>
</dbReference>
<dbReference type="CDD" id="cd00158">
    <property type="entry name" value="RHOD"/>
    <property type="match status" value="1"/>
</dbReference>
<dbReference type="RefSeq" id="WP_184025632.1">
    <property type="nucleotide sequence ID" value="NZ_JACIJJ010000001.1"/>
</dbReference>
<accession>A0A7W9ANW8</accession>
<dbReference type="AlphaFoldDB" id="A0A7W9ANW8"/>
<dbReference type="PROSITE" id="PS50206">
    <property type="entry name" value="RHODANESE_3"/>
    <property type="match status" value="1"/>
</dbReference>
<dbReference type="InterPro" id="IPR001763">
    <property type="entry name" value="Rhodanese-like_dom"/>
</dbReference>
<organism evidence="2 3">
    <name type="scientific">Sphingomonas yantingensis</name>
    <dbReference type="NCBI Taxonomy" id="1241761"/>
    <lineage>
        <taxon>Bacteria</taxon>
        <taxon>Pseudomonadati</taxon>
        <taxon>Pseudomonadota</taxon>
        <taxon>Alphaproteobacteria</taxon>
        <taxon>Sphingomonadales</taxon>
        <taxon>Sphingomonadaceae</taxon>
        <taxon>Sphingomonas</taxon>
    </lineage>
</organism>
<dbReference type="EMBL" id="JACIJJ010000001">
    <property type="protein sequence ID" value="MBB5697899.1"/>
    <property type="molecule type" value="Genomic_DNA"/>
</dbReference>
<proteinExistence type="predicted"/>
<name>A0A7W9ANW8_9SPHN</name>
<protein>
    <submittedName>
        <fullName evidence="2">PQQ-dependent catabolism-associated CXXCW motif protein</fullName>
    </submittedName>
</protein>
<dbReference type="Pfam" id="PF00581">
    <property type="entry name" value="Rhodanese"/>
    <property type="match status" value="1"/>
</dbReference>
<comment type="caution">
    <text evidence="2">The sequence shown here is derived from an EMBL/GenBank/DDBJ whole genome shotgun (WGS) entry which is preliminary data.</text>
</comment>
<reference evidence="2 3" key="1">
    <citation type="submission" date="2020-08" db="EMBL/GenBank/DDBJ databases">
        <title>Genomic Encyclopedia of Type Strains, Phase IV (KMG-IV): sequencing the most valuable type-strain genomes for metagenomic binning, comparative biology and taxonomic classification.</title>
        <authorList>
            <person name="Goeker M."/>
        </authorList>
    </citation>
    <scope>NUCLEOTIDE SEQUENCE [LARGE SCALE GENOMIC DNA]</scope>
    <source>
        <strain evidence="2 3">DSM 27244</strain>
    </source>
</reference>
<dbReference type="Gene3D" id="3.40.250.10">
    <property type="entry name" value="Rhodanese-like domain"/>
    <property type="match status" value="1"/>
</dbReference>